<dbReference type="InterPro" id="IPR026045">
    <property type="entry name" value="Ferric-bd"/>
</dbReference>
<accession>A0ABQ1ITX5</accession>
<dbReference type="EMBL" id="BMDZ01000047">
    <property type="protein sequence ID" value="GGB51141.1"/>
    <property type="molecule type" value="Genomic_DNA"/>
</dbReference>
<dbReference type="PIRSF" id="PIRSF002825">
    <property type="entry name" value="CfbpA"/>
    <property type="match status" value="1"/>
</dbReference>
<comment type="caution">
    <text evidence="3">The sequence shown here is derived from an EMBL/GenBank/DDBJ whole genome shotgun (WGS) entry which is preliminary data.</text>
</comment>
<gene>
    <name evidence="3" type="ORF">GCM10011505_35260</name>
</gene>
<evidence type="ECO:0000256" key="2">
    <source>
        <dbReference type="SAM" id="SignalP"/>
    </source>
</evidence>
<dbReference type="Pfam" id="PF13531">
    <property type="entry name" value="SBP_bac_11"/>
    <property type="match status" value="1"/>
</dbReference>
<proteinExistence type="predicted"/>
<protein>
    <submittedName>
        <fullName evidence="3">ABC transporter substrate-binding protein</fullName>
    </submittedName>
</protein>
<dbReference type="PANTHER" id="PTHR30006">
    <property type="entry name" value="THIAMINE-BINDING PERIPLASMIC PROTEIN-RELATED"/>
    <property type="match status" value="1"/>
</dbReference>
<dbReference type="CDD" id="cd13547">
    <property type="entry name" value="PBP2_Fbp_like_2"/>
    <property type="match status" value="1"/>
</dbReference>
<organism evidence="3 4">
    <name type="scientific">Tistrella bauzanensis</name>
    <dbReference type="NCBI Taxonomy" id="657419"/>
    <lineage>
        <taxon>Bacteria</taxon>
        <taxon>Pseudomonadati</taxon>
        <taxon>Pseudomonadota</taxon>
        <taxon>Alphaproteobacteria</taxon>
        <taxon>Geminicoccales</taxon>
        <taxon>Geminicoccaceae</taxon>
        <taxon>Tistrella</taxon>
    </lineage>
</organism>
<feature type="signal peptide" evidence="2">
    <location>
        <begin position="1"/>
        <end position="22"/>
    </location>
</feature>
<feature type="chain" id="PRO_5047006543" evidence="2">
    <location>
        <begin position="23"/>
        <end position="334"/>
    </location>
</feature>
<evidence type="ECO:0000313" key="3">
    <source>
        <dbReference type="EMBL" id="GGB51141.1"/>
    </source>
</evidence>
<keyword evidence="4" id="KW-1185">Reference proteome</keyword>
<reference evidence="4" key="1">
    <citation type="journal article" date="2019" name="Int. J. Syst. Evol. Microbiol.">
        <title>The Global Catalogue of Microorganisms (GCM) 10K type strain sequencing project: providing services to taxonomists for standard genome sequencing and annotation.</title>
        <authorList>
            <consortium name="The Broad Institute Genomics Platform"/>
            <consortium name="The Broad Institute Genome Sequencing Center for Infectious Disease"/>
            <person name="Wu L."/>
            <person name="Ma J."/>
        </authorList>
    </citation>
    <scope>NUCLEOTIDE SEQUENCE [LARGE SCALE GENOMIC DNA]</scope>
    <source>
        <strain evidence="4">CGMCC 1.10188</strain>
    </source>
</reference>
<dbReference type="SUPFAM" id="SSF53850">
    <property type="entry name" value="Periplasmic binding protein-like II"/>
    <property type="match status" value="1"/>
</dbReference>
<evidence type="ECO:0000256" key="1">
    <source>
        <dbReference type="ARBA" id="ARBA00022729"/>
    </source>
</evidence>
<dbReference type="Gene3D" id="3.40.190.10">
    <property type="entry name" value="Periplasmic binding protein-like II"/>
    <property type="match status" value="2"/>
</dbReference>
<keyword evidence="1 2" id="KW-0732">Signal</keyword>
<dbReference type="RefSeq" id="WP_188580252.1">
    <property type="nucleotide sequence ID" value="NZ_BMDZ01000047.1"/>
</dbReference>
<dbReference type="Proteomes" id="UP000603352">
    <property type="component" value="Unassembled WGS sequence"/>
</dbReference>
<dbReference type="PANTHER" id="PTHR30006:SF24">
    <property type="entry name" value="SLL0237 PROTEIN"/>
    <property type="match status" value="1"/>
</dbReference>
<evidence type="ECO:0000313" key="4">
    <source>
        <dbReference type="Proteomes" id="UP000603352"/>
    </source>
</evidence>
<name>A0ABQ1ITX5_9PROT</name>
<sequence length="334" mass="33805">MSKPVMIAAALLAAATCLPLVAGHAAAGTASGDLVVYTSTPAKAMADLVAAFNTAEPDVAVSVFRSGTTEVMAKLAAEFAAGAPEPDVLLIADSVTMAGLKADGRLAAWPDAPVDGLAPDSHDPDNTWFGTKIIATGIVWNTAAGVPAPGGWQDLAGPAATGRVVMPSPLYSGAATIHVGTLSADEALGWSYFEALKANGASAVQGNGAVLDAVATGRAAYGVIVDFMAFNAAAKGSPVAFVYPADGVTAVTEPVAVLKTARNPEAAWAFVGWLLSDAGQRFTVAQGYMPLRADAGSPPGRPAVDAITIRTVSPEQLARTSDKTRRRFAALFGG</sequence>